<dbReference type="InterPro" id="IPR036372">
    <property type="entry name" value="BEACH_dom_sf"/>
</dbReference>
<dbReference type="SUPFAM" id="SSF81837">
    <property type="entry name" value="BEACH domain"/>
    <property type="match status" value="1"/>
</dbReference>
<proteinExistence type="predicted"/>
<dbReference type="PANTHER" id="PTHR13743:SF161">
    <property type="entry name" value="BEIGE_BEACH DOMAIN CONTAINING PROTEIN"/>
    <property type="match status" value="1"/>
</dbReference>
<dbReference type="Proteomes" id="UP000179807">
    <property type="component" value="Unassembled WGS sequence"/>
</dbReference>
<dbReference type="Gene3D" id="2.130.10.10">
    <property type="entry name" value="YVTN repeat-like/Quinoprotein amine dehydrogenase"/>
    <property type="match status" value="1"/>
</dbReference>
<organism evidence="2 3">
    <name type="scientific">Tritrichomonas foetus</name>
    <dbReference type="NCBI Taxonomy" id="1144522"/>
    <lineage>
        <taxon>Eukaryota</taxon>
        <taxon>Metamonada</taxon>
        <taxon>Parabasalia</taxon>
        <taxon>Tritrichomonadida</taxon>
        <taxon>Tritrichomonadidae</taxon>
        <taxon>Tritrichomonas</taxon>
    </lineage>
</organism>
<accession>A0A1J4JD53</accession>
<dbReference type="SMART" id="SM00320">
    <property type="entry name" value="WD40"/>
    <property type="match status" value="2"/>
</dbReference>
<dbReference type="SUPFAM" id="SSF50978">
    <property type="entry name" value="WD40 repeat-like"/>
    <property type="match status" value="1"/>
</dbReference>
<dbReference type="PROSITE" id="PS50197">
    <property type="entry name" value="BEACH"/>
    <property type="match status" value="1"/>
</dbReference>
<protein>
    <recommendedName>
        <fullName evidence="1">BEACH domain-containing protein</fullName>
    </recommendedName>
</protein>
<dbReference type="InterPro" id="IPR001680">
    <property type="entry name" value="WD40_rpt"/>
</dbReference>
<dbReference type="SMART" id="SM01026">
    <property type="entry name" value="Beach"/>
    <property type="match status" value="1"/>
</dbReference>
<dbReference type="OrthoDB" id="10255339at2759"/>
<name>A0A1J4JD53_9EUKA</name>
<dbReference type="VEuPathDB" id="TrichDB:TRFO_37259"/>
<dbReference type="CDD" id="cd06071">
    <property type="entry name" value="Beach"/>
    <property type="match status" value="1"/>
</dbReference>
<sequence>MSLLSFENHPIIRILSLGNTPIEKYLQSSTQNDDLSFLFESIKIRQFSSTELKSIFDMLMCGCTISEIEGKYEFAFPFFIDSLSKVENQNIEMNAFFTIYSSLSWMVYSEGLKRSNGIDILLNKLSIIIINNNKKYEKLATDIFLYCLDFAIHHFFDFTFTDQIYEVLNVFFHTSNLNSSYPIRILCDFLSTEINKNSNNIESLCNFISQVIENKPDLFDEKIFRYLLGISAAKLSELDDKILQFFVRVSTQFSFRDENIIALFPTFIEKYLKQNNTKIGMYFLSNSSSHASLNSEFNNLELKKKDPENNSDQINNETVYDTNIVFQKKKPIIINYRSTVQSFSFNFLDENTFEGGLVLSQNSEKPLSVRNFLPTEVVSKIDLISELYTPQLSDMFAKMISDAYDDLDLFMLYSTVFMAICEDQKNVTDHFIMTIFNSILFNDALEDNCFLDSLKFTAVSILNNSKIDELFHPIVNSKLYLPIVLSDIFKYIYLFDENPYFTSQQFILLFYNVSLFYQTANVNDRENIQSIEKCRATLLLFMENFVEKWSSSHFFNTMFLSYLFEPSLQRFVFTHLRKLWCSENCDTDVVFSIFQTCQILINDNDKRVIELMHNILKVVNSVVQYFNDSLNDFSADNSIDNLANNSLNSPSNSEFYRKCSNNSLMSLHQPLISVLLKLKSDEIEFICDILEYFALTSDQVSIDIQLSKTFSDTIQKIGVTNEIRLKLIRLLAGNQAPSIVSHFLIQQPLLLPLFFTLFDGDLPKENLELLEKLLNFSFENAIKCHEGLFDQLLLDYIETYYSIHSANNSLNREVSDLVNKFNNAINPEFLKERNFVEMAMSLFMKISLVSSSTKIVHKYISLLSQRENINFYLSSLISMISQRLRMPSTFLPISNFTPSVEVGEISSTYFSEGFTATFWLYLDQPATKAHSLIFSLSDSINQGINVNVVDTSFVIKVYIKKKTITCTFDATFPQDQWFLVSCTFAKRENSYVISASVNSSVTYSEEIEYFEYVDPLTITVNGLNNKSQRSIISAARIGPFGFFKPIFLKNVIQMQQSGPRSIPSMTKLFYIIFEKTNGLFNAYKTDDSIPCSLQVKGSKYLQNFSFDDVLIQYFKVQALIPLFKFNEDIADKIVSLFTTFLTLGNYGQRTFLQNNGFSAISHLLRKYHPKYLTYSLYSKFISMHDQLSNQALKDDLCNSIITAFDIWSKSSLDTQQRIIKHWIHNYSSIFKKSFSDVLFSMNYFPKDIQSNILLMLLLKGNITLLDTNLFIGYIFKRHEVITMLQKSNNENQNNNIVNFIENKSHVFSGNNKEISLYEDFDSIRYLLTFLLNNLKNFQKSNVFVYLTNLLADNSDENIFLILEIFGELYRLDKISKKQFNFTYIVNIMIDSISSKFFSNEVNLSKLLDLVQKIPHYLPLLFYGITFSNKSHLFISHSFDHSTNEEHNVSFDITKLIPDSKYNTSKFWYFWLVFSAIRCGYISYAEFIFVFILHSTLCQKDDSIDTLNKTNILIHIFIVIDLICYSLNKNSEKAKALFLSKINEILEQTHDISQENEKLKLDMKEIYNLQLFYIFYKSSNYKNEALYDLFYHSLYSKFEYRRTQSSQHLPHIDKTNVFNRIHDYIKKFNNYKFSIKLEKNGEWCDRELLTNLLKELEKTSYLEFTKIMKLMKHLIDHSDFYLSNLICSNNRFNNNFQTNQHFVYMIEYMTPFINTIKSQYSSIASTVTNIDRAPNSQTIRDYIIDNYNSFNRNFHKQKDNCNKNWSHIWSTLNIESAPWRNTKHLSDINLQNHYKRDITTCFAFCPMKLKHDHHYKIHKPYHQYQAELREKYRLEQLQKDEQKGKSCENINDPSQQQKLTLIYDEQQLNSSFKNPPISISLENNDTSSPSSKNNQAYIPYWSLRFHGYPIDIYDHSTHFYLSETNFLNKSGNSSKKEIIGENTILDNFGLSKYLQIRAQPEILIDCELITIKKKIKSQFSLYRENFEIRYKNEIIDVNFHDIKWVVGRNILHRPTGIEFFTFSNHSYLIDIQTQSYDFIISRLTYLYPKVKFLSPASIYSFTEKWEKGSMSNFEYLMYVNIISGRSFNDASMYPVFPWIFVDFDSPELRIKDKSIYRNLSLPVGALNQERFHELNERRNEMISSDSDLVFLYGAGFSTPISLYNWLIRIEPFTSMHIEMQNGHFDHPTRLFTSIKDAFRCSTHNANDYRELIPEFFFLPSFLQNINHFDFGFNYEHHVKKENIENENIKNSIHDKLRDKENVELPKWAKSPIDFIYKHRKLLESDYVSSHLNEWIDLIFGIEQENKCINHFHPWMYSNVWTIFNRKNQKDSESKHTTTEIEGFLKQCGQIPLKIFNERHPIKQNKSKIGFLNDIPTDEISRLKPTSSNINMNVYNNFTNYPYQYNHNFNPNIFNNINNLANSNHSNSQYENNGSLQLNSLVFIQLFKKSENYLNFIGITSNGSVVRLNVSINSVHILQIEDFENIFDIFNQRFSLFNNCLIASTETGTIRVFDIKSMRIKREIKNPEYNENVNNKNRSKSKNLSENKRMFSENSFNNKEIINELQDQKKIKEIKGHIGKINCLSSDDMFLVSGGSDSSTNMYDSKLEKTIFSIPSFQGEIVSCDSNHIFSIVVSITNDSSIFIISTITGTISDVISLNSNRHPISVKVTPLWCFIVVFDFEVINGKIFYYLELFSNNGEKICEREITFNISAWEAFSDEKGFDFLSIADDRGKLYIFEAYELQIGEPIYRSQFNIACIFYWKEMQRVVGICENGSVFFIPLKIIIKQINKSETNPV</sequence>
<dbReference type="InterPro" id="IPR050865">
    <property type="entry name" value="BEACH_Domain"/>
</dbReference>
<gene>
    <name evidence="2" type="ORF">TRFO_37259</name>
</gene>
<feature type="domain" description="BEACH" evidence="1">
    <location>
        <begin position="2049"/>
        <end position="2361"/>
    </location>
</feature>
<evidence type="ECO:0000313" key="3">
    <source>
        <dbReference type="Proteomes" id="UP000179807"/>
    </source>
</evidence>
<dbReference type="RefSeq" id="XP_068349714.1">
    <property type="nucleotide sequence ID" value="XM_068511321.1"/>
</dbReference>
<evidence type="ECO:0000259" key="1">
    <source>
        <dbReference type="PROSITE" id="PS50197"/>
    </source>
</evidence>
<comment type="caution">
    <text evidence="2">The sequence shown here is derived from an EMBL/GenBank/DDBJ whole genome shotgun (WGS) entry which is preliminary data.</text>
</comment>
<evidence type="ECO:0000313" key="2">
    <source>
        <dbReference type="EMBL" id="OHS96577.1"/>
    </source>
</evidence>
<dbReference type="InterPro" id="IPR015943">
    <property type="entry name" value="WD40/YVTN_repeat-like_dom_sf"/>
</dbReference>
<dbReference type="Pfam" id="PF02138">
    <property type="entry name" value="Beach"/>
    <property type="match status" value="1"/>
</dbReference>
<dbReference type="InterPro" id="IPR000409">
    <property type="entry name" value="BEACH_dom"/>
</dbReference>
<dbReference type="PANTHER" id="PTHR13743">
    <property type="entry name" value="BEIGE/BEACH-RELATED"/>
    <property type="match status" value="1"/>
</dbReference>
<dbReference type="EMBL" id="MLAK01001168">
    <property type="protein sequence ID" value="OHS96577.1"/>
    <property type="molecule type" value="Genomic_DNA"/>
</dbReference>
<dbReference type="Gene3D" id="1.10.1540.10">
    <property type="entry name" value="BEACH domain"/>
    <property type="match status" value="1"/>
</dbReference>
<dbReference type="GeneID" id="94846025"/>
<dbReference type="InterPro" id="IPR036322">
    <property type="entry name" value="WD40_repeat_dom_sf"/>
</dbReference>
<reference evidence="2" key="1">
    <citation type="submission" date="2016-10" db="EMBL/GenBank/DDBJ databases">
        <authorList>
            <person name="Benchimol M."/>
            <person name="Almeida L.G."/>
            <person name="Vasconcelos A.T."/>
            <person name="Perreira-Neves A."/>
            <person name="Rosa I.A."/>
            <person name="Tasca T."/>
            <person name="Bogo M.R."/>
            <person name="de Souza W."/>
        </authorList>
    </citation>
    <scope>NUCLEOTIDE SEQUENCE [LARGE SCALE GENOMIC DNA]</scope>
    <source>
        <strain evidence="2">K</strain>
    </source>
</reference>
<keyword evidence="3" id="KW-1185">Reference proteome</keyword>
<dbReference type="SUPFAM" id="SSF50729">
    <property type="entry name" value="PH domain-like"/>
    <property type="match status" value="1"/>
</dbReference>